<reference evidence="1" key="2">
    <citation type="submission" date="2022-09" db="EMBL/GenBank/DDBJ databases">
        <authorList>
            <person name="Sun Q."/>
            <person name="Ohkuma M."/>
        </authorList>
    </citation>
    <scope>NUCLEOTIDE SEQUENCE</scope>
    <source>
        <strain evidence="1">JCM 13583</strain>
    </source>
</reference>
<evidence type="ECO:0000313" key="1">
    <source>
        <dbReference type="EMBL" id="GGM78415.1"/>
    </source>
</evidence>
<dbReference type="Pfam" id="PF04820">
    <property type="entry name" value="Trp_halogenase"/>
    <property type="match status" value="1"/>
</dbReference>
<dbReference type="SUPFAM" id="SSF51905">
    <property type="entry name" value="FAD/NAD(P)-binding domain"/>
    <property type="match status" value="1"/>
</dbReference>
<dbReference type="PANTHER" id="PTHR42685">
    <property type="entry name" value="GERANYLGERANYL DIPHOSPHATE REDUCTASE"/>
    <property type="match status" value="1"/>
</dbReference>
<dbReference type="Proteomes" id="UP000632195">
    <property type="component" value="Unassembled WGS sequence"/>
</dbReference>
<proteinExistence type="predicted"/>
<dbReference type="InterPro" id="IPR036188">
    <property type="entry name" value="FAD/NAD-bd_sf"/>
</dbReference>
<dbReference type="InterPro" id="IPR050407">
    <property type="entry name" value="Geranylgeranyl_reductase"/>
</dbReference>
<accession>A0AA37BSW0</accession>
<name>A0AA37BSW0_9ARCH</name>
<dbReference type="EMBL" id="BMNY01000003">
    <property type="protein sequence ID" value="GGM78415.1"/>
    <property type="molecule type" value="Genomic_DNA"/>
</dbReference>
<reference evidence="1" key="1">
    <citation type="journal article" date="2014" name="Int. J. Syst. Evol. Microbiol.">
        <title>Complete genome sequence of Corynebacterium casei LMG S-19264T (=DSM 44701T), isolated from a smear-ripened cheese.</title>
        <authorList>
            <consortium name="US DOE Joint Genome Institute (JGI-PGF)"/>
            <person name="Walter F."/>
            <person name="Albersmeier A."/>
            <person name="Kalinowski J."/>
            <person name="Ruckert C."/>
        </authorList>
    </citation>
    <scope>NUCLEOTIDE SEQUENCE</scope>
    <source>
        <strain evidence="1">JCM 13583</strain>
    </source>
</reference>
<dbReference type="PANTHER" id="PTHR42685:SF21">
    <property type="entry name" value="DEHYDROGENASE (FLAVOPROTEIN)-LIKE PROTEIN"/>
    <property type="match status" value="1"/>
</dbReference>
<organism evidence="1 2">
    <name type="scientific">Thermogymnomonas acidicola</name>
    <dbReference type="NCBI Taxonomy" id="399579"/>
    <lineage>
        <taxon>Archaea</taxon>
        <taxon>Methanobacteriati</taxon>
        <taxon>Thermoplasmatota</taxon>
        <taxon>Thermoplasmata</taxon>
        <taxon>Thermoplasmatales</taxon>
        <taxon>Thermogymnomonas</taxon>
    </lineage>
</organism>
<dbReference type="GO" id="GO:0004497">
    <property type="term" value="F:monooxygenase activity"/>
    <property type="evidence" value="ECO:0007669"/>
    <property type="project" value="InterPro"/>
</dbReference>
<dbReference type="Gene3D" id="3.50.50.60">
    <property type="entry name" value="FAD/NAD(P)-binding domain"/>
    <property type="match status" value="1"/>
</dbReference>
<keyword evidence="2" id="KW-1185">Reference proteome</keyword>
<evidence type="ECO:0000313" key="2">
    <source>
        <dbReference type="Proteomes" id="UP000632195"/>
    </source>
</evidence>
<comment type="caution">
    <text evidence="1">The sequence shown here is derived from an EMBL/GenBank/DDBJ whole genome shotgun (WGS) entry which is preliminary data.</text>
</comment>
<sequence length="327" mass="36345">MRLTPSVITVAGLGVAGSYLLRRLHMEGFSAEGYDPKPPGYYIPCGYAVNFNLFRDYCRMAGLEPDNYLLSSGRRVVMENSSGLSMEFRNVGLSTIEKNSFERDLVEGLRVHRERAKAGDEVTVDATGISRSIIGHARDDFRMQTLEYLADSGLSDAFLFHYFPRASGYLWSFPLGRHFHVGSGTSDPVLLRQSLSTFSGHVMRKVGRAIRLRPLFREIVSGTIVAVGEAAGLVSPITGEGILPALESAEILVQCLKRYDGDEALMAYRKRVEGHFLRYVKLSRLQRDFASKPSVRDVLYLRAAKEDLVHFGIGVSALRMLLSLALT</sequence>
<protein>
    <submittedName>
        <fullName evidence="1">Dehydrogenase</fullName>
    </submittedName>
</protein>
<dbReference type="AlphaFoldDB" id="A0AA37BSW0"/>
<dbReference type="InterPro" id="IPR006905">
    <property type="entry name" value="Flavin_halogenase"/>
</dbReference>
<gene>
    <name evidence="1" type="ORF">GCM10007108_15700</name>
</gene>